<dbReference type="GO" id="GO:0004326">
    <property type="term" value="F:tetrahydrofolylpolyglutamate synthase activity"/>
    <property type="evidence" value="ECO:0007669"/>
    <property type="project" value="InterPro"/>
</dbReference>
<dbReference type="EMBL" id="VFPN01000003">
    <property type="protein sequence ID" value="TQM61476.1"/>
    <property type="molecule type" value="Genomic_DNA"/>
</dbReference>
<dbReference type="InterPro" id="IPR018109">
    <property type="entry name" value="Folylpolyglutamate_synth_CS"/>
</dbReference>
<evidence type="ECO:0000256" key="2">
    <source>
        <dbReference type="ARBA" id="ARBA00004752"/>
    </source>
</evidence>
<evidence type="ECO:0000256" key="3">
    <source>
        <dbReference type="ARBA" id="ARBA00022490"/>
    </source>
</evidence>
<gene>
    <name evidence="9" type="primary">murD</name>
    <name evidence="13" type="ORF">FB466_2430</name>
</gene>
<dbReference type="PANTHER" id="PTHR43692">
    <property type="entry name" value="UDP-N-ACETYLMURAMOYLALANINE--D-GLUTAMATE LIGASE"/>
    <property type="match status" value="1"/>
</dbReference>
<evidence type="ECO:0000256" key="6">
    <source>
        <dbReference type="ARBA" id="ARBA00022741"/>
    </source>
</evidence>
<keyword evidence="4 9" id="KW-0436">Ligase</keyword>
<dbReference type="UniPathway" id="UPA00219"/>
<dbReference type="HAMAP" id="MF_00639">
    <property type="entry name" value="MurD"/>
    <property type="match status" value="1"/>
</dbReference>
<dbReference type="Gene3D" id="3.90.190.20">
    <property type="entry name" value="Mur ligase, C-terminal domain"/>
    <property type="match status" value="1"/>
</dbReference>
<evidence type="ECO:0000313" key="14">
    <source>
        <dbReference type="Proteomes" id="UP000318331"/>
    </source>
</evidence>
<comment type="function">
    <text evidence="9 10">Cell wall formation. Catalyzes the addition of glutamate to the nucleotide precursor UDP-N-acetylmuramoyl-L-alanine (UMA).</text>
</comment>
<evidence type="ECO:0000256" key="8">
    <source>
        <dbReference type="ARBA" id="ARBA00023306"/>
    </source>
</evidence>
<keyword evidence="6 9" id="KW-0547">Nucleotide-binding</keyword>
<name>A0A543HSZ8_9MICO</name>
<evidence type="ECO:0000259" key="12">
    <source>
        <dbReference type="Pfam" id="PF08245"/>
    </source>
</evidence>
<keyword evidence="7 9" id="KW-0067">ATP-binding</keyword>
<accession>A0A543HSZ8</accession>
<dbReference type="PROSITE" id="PS01011">
    <property type="entry name" value="FOLYLPOLYGLU_SYNT_1"/>
    <property type="match status" value="1"/>
</dbReference>
<keyword evidence="3 9" id="KW-0963">Cytoplasm</keyword>
<dbReference type="InterPro" id="IPR004101">
    <property type="entry name" value="Mur_ligase_C"/>
</dbReference>
<evidence type="ECO:0000256" key="5">
    <source>
        <dbReference type="ARBA" id="ARBA00022618"/>
    </source>
</evidence>
<dbReference type="Gene3D" id="3.40.1190.10">
    <property type="entry name" value="Mur-like, catalytic domain"/>
    <property type="match status" value="1"/>
</dbReference>
<reference evidence="13 14" key="1">
    <citation type="submission" date="2019-06" db="EMBL/GenBank/DDBJ databases">
        <title>Sequencing the genomes of 1000 actinobacteria strains.</title>
        <authorList>
            <person name="Klenk H.-P."/>
        </authorList>
    </citation>
    <scope>NUCLEOTIDE SEQUENCE [LARGE SCALE GENOMIC DNA]</scope>
    <source>
        <strain evidence="13 14">DSM 18031</strain>
    </source>
</reference>
<dbReference type="AlphaFoldDB" id="A0A543HSZ8"/>
<evidence type="ECO:0000256" key="7">
    <source>
        <dbReference type="ARBA" id="ARBA00022840"/>
    </source>
</evidence>
<organism evidence="13 14">
    <name type="scientific">Klugiella xanthotipulae</name>
    <dbReference type="NCBI Taxonomy" id="244735"/>
    <lineage>
        <taxon>Bacteria</taxon>
        <taxon>Bacillati</taxon>
        <taxon>Actinomycetota</taxon>
        <taxon>Actinomycetes</taxon>
        <taxon>Micrococcales</taxon>
        <taxon>Microbacteriaceae</taxon>
        <taxon>Klugiella</taxon>
    </lineage>
</organism>
<comment type="subcellular location">
    <subcellularLocation>
        <location evidence="1 9 10">Cytoplasm</location>
    </subcellularLocation>
</comment>
<dbReference type="GO" id="GO:0005737">
    <property type="term" value="C:cytoplasm"/>
    <property type="evidence" value="ECO:0007669"/>
    <property type="project" value="UniProtKB-SubCell"/>
</dbReference>
<feature type="binding site" evidence="9">
    <location>
        <begin position="136"/>
        <end position="142"/>
    </location>
    <ligand>
        <name>ATP</name>
        <dbReference type="ChEBI" id="CHEBI:30616"/>
    </ligand>
</feature>
<feature type="domain" description="Mur ligase C-terminal" evidence="11">
    <location>
        <begin position="344"/>
        <end position="463"/>
    </location>
</feature>
<keyword evidence="8 9" id="KW-0131">Cell cycle</keyword>
<dbReference type="PANTHER" id="PTHR43692:SF1">
    <property type="entry name" value="UDP-N-ACETYLMURAMOYLALANINE--D-GLUTAMATE LIGASE"/>
    <property type="match status" value="1"/>
</dbReference>
<dbReference type="Pfam" id="PF02875">
    <property type="entry name" value="Mur_ligase_C"/>
    <property type="match status" value="1"/>
</dbReference>
<dbReference type="Gene3D" id="3.40.50.720">
    <property type="entry name" value="NAD(P)-binding Rossmann-like Domain"/>
    <property type="match status" value="1"/>
</dbReference>
<keyword evidence="9 10" id="KW-0133">Cell shape</keyword>
<feature type="domain" description="Mur ligase central" evidence="12">
    <location>
        <begin position="134"/>
        <end position="322"/>
    </location>
</feature>
<dbReference type="InterPro" id="IPR036565">
    <property type="entry name" value="Mur-like_cat_sf"/>
</dbReference>
<comment type="pathway">
    <text evidence="2 9 10">Cell wall biogenesis; peptidoglycan biosynthesis.</text>
</comment>
<evidence type="ECO:0000256" key="1">
    <source>
        <dbReference type="ARBA" id="ARBA00004496"/>
    </source>
</evidence>
<dbReference type="GO" id="GO:0008764">
    <property type="term" value="F:UDP-N-acetylmuramoylalanine-D-glutamate ligase activity"/>
    <property type="evidence" value="ECO:0007669"/>
    <property type="project" value="UniProtKB-UniRule"/>
</dbReference>
<dbReference type="InterPro" id="IPR013221">
    <property type="entry name" value="Mur_ligase_cen"/>
</dbReference>
<dbReference type="SUPFAM" id="SSF51984">
    <property type="entry name" value="MurCD N-terminal domain"/>
    <property type="match status" value="1"/>
</dbReference>
<dbReference type="EC" id="6.3.2.9" evidence="9 10"/>
<sequence>MGETERIEALSSWHDDWSGLRVAVLGLGVTGFAVADTLVELGCTVRVIAAGRDRDRERLLEVIGCQFFHDTRDAVQLTDLATFAPDLVIVSPGYRPDHPLTTWAEASDIPVWGDIQLAWRLRDKVGAPADWITITGTNGKTTTTQLTAHMLLAGGLRVAPVGNIGVPVLDALRDPQGFDVLVVELSSFQLARVGHIEPYSSVCLNIAADHLDWHGSLGQYIADKARVYENTVHACVYNRADPVTENMVRDADVQEGARAISFGLDSPQPSDLGIVDGLLCDRAFLHERQTSALEITTIQHLATLGLAAPHIIQNILAASALARSRGVEPAQIAAALDAFRLDSHRVERIATVNDVLWVDDSKATNPHAASASLRSFESVVWVVGGLLKGVDVDDLVRNHVSRLRAVVVIGQDRSELIAAFRRHAPDVPLFDVEPGETVDIMAAVVGHAASVAQPGDTVLLAPAAASMDQFSSYADRGARFASAVRQLVGGEADDDSASL</sequence>
<protein>
    <recommendedName>
        <fullName evidence="9 10">UDP-N-acetylmuramoylalanine--D-glutamate ligase</fullName>
        <ecNumber evidence="9 10">6.3.2.9</ecNumber>
    </recommendedName>
    <alternativeName>
        <fullName evidence="9">D-glutamic acid-adding enzyme</fullName>
    </alternativeName>
    <alternativeName>
        <fullName evidence="9">UDP-N-acetylmuramoyl-L-alanyl-D-glutamate synthetase</fullName>
    </alternativeName>
</protein>
<dbReference type="GO" id="GO:0009252">
    <property type="term" value="P:peptidoglycan biosynthetic process"/>
    <property type="evidence" value="ECO:0007669"/>
    <property type="project" value="UniProtKB-UniRule"/>
</dbReference>
<comment type="catalytic activity">
    <reaction evidence="9 10">
        <text>UDP-N-acetyl-alpha-D-muramoyl-L-alanine + D-glutamate + ATP = UDP-N-acetyl-alpha-D-muramoyl-L-alanyl-D-glutamate + ADP + phosphate + H(+)</text>
        <dbReference type="Rhea" id="RHEA:16429"/>
        <dbReference type="ChEBI" id="CHEBI:15378"/>
        <dbReference type="ChEBI" id="CHEBI:29986"/>
        <dbReference type="ChEBI" id="CHEBI:30616"/>
        <dbReference type="ChEBI" id="CHEBI:43474"/>
        <dbReference type="ChEBI" id="CHEBI:83898"/>
        <dbReference type="ChEBI" id="CHEBI:83900"/>
        <dbReference type="ChEBI" id="CHEBI:456216"/>
        <dbReference type="EC" id="6.3.2.9"/>
    </reaction>
</comment>
<dbReference type="GO" id="GO:0051301">
    <property type="term" value="P:cell division"/>
    <property type="evidence" value="ECO:0007669"/>
    <property type="project" value="UniProtKB-KW"/>
</dbReference>
<dbReference type="InterPro" id="IPR036615">
    <property type="entry name" value="Mur_ligase_C_dom_sf"/>
</dbReference>
<dbReference type="GO" id="GO:0005524">
    <property type="term" value="F:ATP binding"/>
    <property type="evidence" value="ECO:0007669"/>
    <property type="project" value="UniProtKB-UniRule"/>
</dbReference>
<evidence type="ECO:0000256" key="4">
    <source>
        <dbReference type="ARBA" id="ARBA00022598"/>
    </source>
</evidence>
<dbReference type="InterPro" id="IPR005762">
    <property type="entry name" value="MurD"/>
</dbReference>
<dbReference type="NCBIfam" id="TIGR01087">
    <property type="entry name" value="murD"/>
    <property type="match status" value="1"/>
</dbReference>
<comment type="similarity">
    <text evidence="9">Belongs to the MurCDEF family.</text>
</comment>
<proteinExistence type="inferred from homology"/>
<dbReference type="SUPFAM" id="SSF53623">
    <property type="entry name" value="MurD-like peptide ligases, catalytic domain"/>
    <property type="match status" value="1"/>
</dbReference>
<dbReference type="Pfam" id="PF08245">
    <property type="entry name" value="Mur_ligase_M"/>
    <property type="match status" value="1"/>
</dbReference>
<dbReference type="RefSeq" id="WP_141918584.1">
    <property type="nucleotide sequence ID" value="NZ_BAAAYS010000006.1"/>
</dbReference>
<evidence type="ECO:0000313" key="13">
    <source>
        <dbReference type="EMBL" id="TQM61476.1"/>
    </source>
</evidence>
<evidence type="ECO:0000256" key="10">
    <source>
        <dbReference type="RuleBase" id="RU003664"/>
    </source>
</evidence>
<evidence type="ECO:0000259" key="11">
    <source>
        <dbReference type="Pfam" id="PF02875"/>
    </source>
</evidence>
<keyword evidence="14" id="KW-1185">Reference proteome</keyword>
<dbReference type="SUPFAM" id="SSF53244">
    <property type="entry name" value="MurD-like peptide ligases, peptide-binding domain"/>
    <property type="match status" value="1"/>
</dbReference>
<dbReference type="GO" id="GO:0008360">
    <property type="term" value="P:regulation of cell shape"/>
    <property type="evidence" value="ECO:0007669"/>
    <property type="project" value="UniProtKB-KW"/>
</dbReference>
<keyword evidence="9 10" id="KW-0573">Peptidoglycan synthesis</keyword>
<evidence type="ECO:0000256" key="9">
    <source>
        <dbReference type="HAMAP-Rule" id="MF_00639"/>
    </source>
</evidence>
<dbReference type="Proteomes" id="UP000318331">
    <property type="component" value="Unassembled WGS sequence"/>
</dbReference>
<dbReference type="OrthoDB" id="9809796at2"/>
<keyword evidence="5 9" id="KW-0132">Cell division</keyword>
<dbReference type="GO" id="GO:0071555">
    <property type="term" value="P:cell wall organization"/>
    <property type="evidence" value="ECO:0007669"/>
    <property type="project" value="UniProtKB-KW"/>
</dbReference>
<comment type="caution">
    <text evidence="13">The sequence shown here is derived from an EMBL/GenBank/DDBJ whole genome shotgun (WGS) entry which is preliminary data.</text>
</comment>
<keyword evidence="9 10" id="KW-0961">Cell wall biogenesis/degradation</keyword>